<dbReference type="EMBL" id="BK068113">
    <property type="protein sequence ID" value="DBA56376.1"/>
    <property type="molecule type" value="Genomic_DNA"/>
</dbReference>
<sequence length="29" mass="3395">MFPDKEEKKINAFILHVPLRRAVRSQCAP</sequence>
<reference evidence="1" key="1">
    <citation type="journal article" date="2023" name="Microbiome">
        <title>Phages are unrecognized players in the ecology of the oral pathogen Porphyromonas gingivalis.</title>
        <authorList>
            <person name="Matrishin C.B."/>
            <person name="Haase E.M."/>
            <person name="Dewhirst F.E."/>
            <person name="Mark Welch J.L."/>
            <person name="Miranda-Sanchez F."/>
            <person name="Chen T."/>
            <person name="MacFarland D.C."/>
            <person name="Kauffman K.M."/>
        </authorList>
    </citation>
    <scope>NUCLEOTIDE SEQUENCE</scope>
</reference>
<evidence type="ECO:0000313" key="1">
    <source>
        <dbReference type="EMBL" id="DBA56376.1"/>
    </source>
</evidence>
<protein>
    <submittedName>
        <fullName evidence="1">Uncharacterized protein</fullName>
    </submittedName>
</protein>
<proteinExistence type="predicted"/>
<accession>A0AAT9J9K8</accession>
<name>A0AAT9J9K8_9CAUD</name>
<organism evidence="1">
    <name type="scientific">Porphyromonas phage phage032a_KCOM2801</name>
    <dbReference type="NCBI Taxonomy" id="3154122"/>
    <lineage>
        <taxon>Viruses</taxon>
        <taxon>Duplodnaviria</taxon>
        <taxon>Heunggongvirae</taxon>
        <taxon>Uroviricota</taxon>
        <taxon>Caudoviricetes</taxon>
        <taxon>Nixviridae</taxon>
        <taxon>Nixvirus</taxon>
        <taxon>Nixvirus pging00X</taxon>
    </lineage>
</organism>
<reference evidence="1" key="2">
    <citation type="submission" date="2024-05" db="EMBL/GenBank/DDBJ databases">
        <authorList>
            <person name="Matrishin C.B."/>
            <person name="Kauffman K.M."/>
        </authorList>
    </citation>
    <scope>NUCLEOTIDE SEQUENCE</scope>
</reference>